<dbReference type="PANTHER" id="PTHR12755">
    <property type="entry name" value="CLEAVAGE/POLYADENYLATION FACTOR IA SUBUNIT CLP1P"/>
    <property type="match status" value="1"/>
</dbReference>
<dbReference type="Proteomes" id="UP000605846">
    <property type="component" value="Unassembled WGS sequence"/>
</dbReference>
<dbReference type="InterPro" id="IPR027417">
    <property type="entry name" value="P-loop_NTPase"/>
</dbReference>
<keyword evidence="8 16" id="KW-0418">Kinase</keyword>
<keyword evidence="5" id="KW-0698">rRNA processing</keyword>
<evidence type="ECO:0000256" key="2">
    <source>
        <dbReference type="ARBA" id="ARBA00011003"/>
    </source>
</evidence>
<keyword evidence="7" id="KW-0547">Nucleotide-binding</keyword>
<feature type="domain" description="NOL9 C-terminal" evidence="15">
    <location>
        <begin position="651"/>
        <end position="695"/>
    </location>
</feature>
<evidence type="ECO:0000256" key="8">
    <source>
        <dbReference type="ARBA" id="ARBA00022777"/>
    </source>
</evidence>
<feature type="domain" description="NOL9 N-terminal" evidence="14">
    <location>
        <begin position="180"/>
        <end position="313"/>
    </location>
</feature>
<dbReference type="InterPro" id="IPR057570">
    <property type="entry name" value="NOL9_C"/>
</dbReference>
<dbReference type="Pfam" id="PF25467">
    <property type="entry name" value="NOL9_C"/>
    <property type="match status" value="1"/>
</dbReference>
<keyword evidence="6" id="KW-0808">Transferase</keyword>
<organism evidence="16 17">
    <name type="scientific">Apophysomyces ossiformis</name>
    <dbReference type="NCBI Taxonomy" id="679940"/>
    <lineage>
        <taxon>Eukaryota</taxon>
        <taxon>Fungi</taxon>
        <taxon>Fungi incertae sedis</taxon>
        <taxon>Mucoromycota</taxon>
        <taxon>Mucoromycotina</taxon>
        <taxon>Mucoromycetes</taxon>
        <taxon>Mucorales</taxon>
        <taxon>Mucorineae</taxon>
        <taxon>Mucoraceae</taxon>
        <taxon>Apophysomyces</taxon>
    </lineage>
</organism>
<comment type="similarity">
    <text evidence="2">Belongs to the Clp1 family. NOL9/GRC3 subfamily.</text>
</comment>
<proteinExistence type="inferred from homology"/>
<evidence type="ECO:0000256" key="6">
    <source>
        <dbReference type="ARBA" id="ARBA00022679"/>
    </source>
</evidence>
<feature type="domain" description="Clp1 P-loop" evidence="13">
    <location>
        <begin position="357"/>
        <end position="486"/>
    </location>
</feature>
<feature type="region of interest" description="Disordered" evidence="12">
    <location>
        <begin position="113"/>
        <end position="139"/>
    </location>
</feature>
<gene>
    <name evidence="16" type="primary">GRC3</name>
    <name evidence="16" type="ORF">EC973_007940</name>
</gene>
<dbReference type="InterPro" id="IPR032319">
    <property type="entry name" value="CLP1_P"/>
</dbReference>
<evidence type="ECO:0000313" key="17">
    <source>
        <dbReference type="Proteomes" id="UP000605846"/>
    </source>
</evidence>
<evidence type="ECO:0000256" key="4">
    <source>
        <dbReference type="ARBA" id="ARBA00019824"/>
    </source>
</evidence>
<dbReference type="OrthoDB" id="2405412at2759"/>
<evidence type="ECO:0000256" key="3">
    <source>
        <dbReference type="ARBA" id="ARBA00018706"/>
    </source>
</evidence>
<protein>
    <recommendedName>
        <fullName evidence="4">Polynucleotide 5'-hydroxyl-kinase GRC3</fullName>
    </recommendedName>
    <alternativeName>
        <fullName evidence="11">Polynucleotide 5'-hydroxyl-kinase NOL9</fullName>
    </alternativeName>
    <alternativeName>
        <fullName evidence="3">Polynucleotide 5'-hydroxyl-kinase grc3</fullName>
    </alternativeName>
</protein>
<dbReference type="AlphaFoldDB" id="A0A8H7BRA1"/>
<evidence type="ECO:0000256" key="10">
    <source>
        <dbReference type="ARBA" id="ARBA00023242"/>
    </source>
</evidence>
<evidence type="ECO:0000313" key="16">
    <source>
        <dbReference type="EMBL" id="KAF7727165.1"/>
    </source>
</evidence>
<keyword evidence="9" id="KW-0067">ATP-binding</keyword>
<evidence type="ECO:0000256" key="7">
    <source>
        <dbReference type="ARBA" id="ARBA00022741"/>
    </source>
</evidence>
<dbReference type="GO" id="GO:0000448">
    <property type="term" value="P:cleavage in ITS2 between 5.8S rRNA and LSU-rRNA of tricistronic rRNA transcript (SSU-rRNA, 5.8S rRNA, LSU-rRNA)"/>
    <property type="evidence" value="ECO:0007669"/>
    <property type="project" value="TreeGrafter"/>
</dbReference>
<dbReference type="PANTHER" id="PTHR12755:SF3">
    <property type="entry name" value="POLYNUCLEOTIDE 5'-HYDROXYL-KINASE NOL9"/>
    <property type="match status" value="1"/>
</dbReference>
<evidence type="ECO:0000256" key="11">
    <source>
        <dbReference type="ARBA" id="ARBA00071212"/>
    </source>
</evidence>
<dbReference type="Gene3D" id="3.40.50.300">
    <property type="entry name" value="P-loop containing nucleotide triphosphate hydrolases"/>
    <property type="match status" value="1"/>
</dbReference>
<evidence type="ECO:0000259" key="13">
    <source>
        <dbReference type="Pfam" id="PF16575"/>
    </source>
</evidence>
<accession>A0A8H7BRA1</accession>
<evidence type="ECO:0000256" key="12">
    <source>
        <dbReference type="SAM" id="MobiDB-lite"/>
    </source>
</evidence>
<feature type="region of interest" description="Disordered" evidence="12">
    <location>
        <begin position="1"/>
        <end position="21"/>
    </location>
</feature>
<sequence>MRASNGLNARVKVQKTDSNDQADVTKEVTAVVLPKSIPIVNATPATQKPMSAIAARRAAREIAAKTPPVEIEQEDVSDMDEDLTYSAVSELEDEEEEAEGANDGLLYGEAPEQVDVNDQEAGASADQRKARRGRRRNVSKTDTKAIVNKNLICFQDSTSTFTPSEKNVVSFVKEDETYLCIGLQKGENLVFVGQALVAPLFGAVTVLGAVLSSGNKVSSGLSSSADLSFYPVFSPKTHALLVIEPTCQNAAEPRQALINESLSNLDILGIMKKHLSEFEAVFIVKTMQWCDVDEVENIVPLFKDIFPTNKQENPNSPIHAIAGFEPILEATHGAKAMKAPLSWETNFGSGHDKGPNNTMLDSHKRVAFLESDLGQTEFTPSGTVALHILDSPILGPPFTHQHLRARRSYYLGASSPRDDPSYYLDCVAELLQLWRVECDHDGNENASDVIPLVLNTQGWTKGLGYDLLLSIIQKASPTDVFAFHSNVSSSRNLPSTFASDILPADDAQLVQSRTPTLHHIETAWCTGTWSNKYHAADQRTLTLVSYLHQELSAFGQPDCAWWNFKSRMVERVPWMLNWNQGLNGVWVLYEDVPLSQLLYALNGSLVALLGDVKDNEEIDGPFHHTDETLSGKLVPPKYYPSLEFPPPPPSKTTCHGLAIIRAIDVSRRALFILTPLPFDRLKKVSGIVKGNIELPVWCMLDHHLGGGGGVAGTPWRRVPYVSIETQEGVGSNALRTRRNLKRRAHY</sequence>
<dbReference type="GO" id="GO:0005524">
    <property type="term" value="F:ATP binding"/>
    <property type="evidence" value="ECO:0007669"/>
    <property type="project" value="UniProtKB-KW"/>
</dbReference>
<comment type="subcellular location">
    <subcellularLocation>
        <location evidence="1">Nucleus</location>
        <location evidence="1">Nucleolus</location>
    </subcellularLocation>
</comment>
<keyword evidence="17" id="KW-1185">Reference proteome</keyword>
<comment type="caution">
    <text evidence="16">The sequence shown here is derived from an EMBL/GenBank/DDBJ whole genome shotgun (WGS) entry which is preliminary data.</text>
</comment>
<feature type="compositionally biased region" description="Basic residues" evidence="12">
    <location>
        <begin position="129"/>
        <end position="138"/>
    </location>
</feature>
<dbReference type="GO" id="GO:0051731">
    <property type="term" value="F:polynucleotide 5'-hydroxyl-kinase activity"/>
    <property type="evidence" value="ECO:0007669"/>
    <property type="project" value="InterPro"/>
</dbReference>
<dbReference type="Pfam" id="PF16575">
    <property type="entry name" value="CLP1_P"/>
    <property type="match status" value="1"/>
</dbReference>
<dbReference type="GO" id="GO:0005730">
    <property type="term" value="C:nucleolus"/>
    <property type="evidence" value="ECO:0007669"/>
    <property type="project" value="UniProtKB-SubCell"/>
</dbReference>
<evidence type="ECO:0000256" key="9">
    <source>
        <dbReference type="ARBA" id="ARBA00022840"/>
    </source>
</evidence>
<evidence type="ECO:0000259" key="15">
    <source>
        <dbReference type="Pfam" id="PF25467"/>
    </source>
</evidence>
<keyword evidence="10" id="KW-0539">Nucleus</keyword>
<evidence type="ECO:0000256" key="1">
    <source>
        <dbReference type="ARBA" id="ARBA00004604"/>
    </source>
</evidence>
<dbReference type="InterPro" id="IPR057573">
    <property type="entry name" value="NOL9_N"/>
</dbReference>
<dbReference type="EMBL" id="JABAYA010000063">
    <property type="protein sequence ID" value="KAF7727165.1"/>
    <property type="molecule type" value="Genomic_DNA"/>
</dbReference>
<evidence type="ECO:0000256" key="5">
    <source>
        <dbReference type="ARBA" id="ARBA00022552"/>
    </source>
</evidence>
<dbReference type="Pfam" id="PF24419">
    <property type="entry name" value="Cupin_NOL9"/>
    <property type="match status" value="1"/>
</dbReference>
<dbReference type="InterPro" id="IPR045116">
    <property type="entry name" value="Clp1/Grc3"/>
</dbReference>
<reference evidence="16" key="1">
    <citation type="submission" date="2020-01" db="EMBL/GenBank/DDBJ databases">
        <title>Genome Sequencing of Three Apophysomyces-Like Fungal Strains Confirms a Novel Fungal Genus in the Mucoromycota with divergent Burkholderia-like Endosymbiotic Bacteria.</title>
        <authorList>
            <person name="Stajich J.E."/>
            <person name="Macias A.M."/>
            <person name="Carter-House D."/>
            <person name="Lovett B."/>
            <person name="Kasson L.R."/>
            <person name="Berry K."/>
            <person name="Grigoriev I."/>
            <person name="Chang Y."/>
            <person name="Spatafora J."/>
            <person name="Kasson M.T."/>
        </authorList>
    </citation>
    <scope>NUCLEOTIDE SEQUENCE</scope>
    <source>
        <strain evidence="16">NRRL A-21654</strain>
    </source>
</reference>
<name>A0A8H7BRA1_9FUNG</name>
<evidence type="ECO:0000259" key="14">
    <source>
        <dbReference type="Pfam" id="PF24419"/>
    </source>
</evidence>